<dbReference type="SUPFAM" id="SSF50800">
    <property type="entry name" value="PK beta-barrel domain-like"/>
    <property type="match status" value="1"/>
</dbReference>
<keyword evidence="3" id="KW-1185">Reference proteome</keyword>
<accession>A0A931J2C7</accession>
<gene>
    <name evidence="2" type="ORF">I7X39_08180</name>
</gene>
<name>A0A931J2C7_9BURK</name>
<dbReference type="Gene3D" id="2.40.33.20">
    <property type="entry name" value="PK beta-barrel domain-like"/>
    <property type="match status" value="1"/>
</dbReference>
<evidence type="ECO:0000313" key="3">
    <source>
        <dbReference type="Proteomes" id="UP000613266"/>
    </source>
</evidence>
<dbReference type="Proteomes" id="UP000613266">
    <property type="component" value="Unassembled WGS sequence"/>
</dbReference>
<proteinExistence type="predicted"/>
<comment type="caution">
    <text evidence="2">The sequence shown here is derived from an EMBL/GenBank/DDBJ whole genome shotgun (WGS) entry which is preliminary data.</text>
</comment>
<dbReference type="GO" id="GO:0030170">
    <property type="term" value="F:pyridoxal phosphate binding"/>
    <property type="evidence" value="ECO:0007669"/>
    <property type="project" value="InterPro"/>
</dbReference>
<dbReference type="InterPro" id="IPR005302">
    <property type="entry name" value="MoCF_Sase_C"/>
</dbReference>
<evidence type="ECO:0000259" key="1">
    <source>
        <dbReference type="PROSITE" id="PS51340"/>
    </source>
</evidence>
<dbReference type="PANTHER" id="PTHR30212:SF2">
    <property type="entry name" value="PROTEIN YIIM"/>
    <property type="match status" value="1"/>
</dbReference>
<evidence type="ECO:0000313" key="2">
    <source>
        <dbReference type="EMBL" id="MBH9576880.1"/>
    </source>
</evidence>
<dbReference type="PROSITE" id="PS51340">
    <property type="entry name" value="MOSC"/>
    <property type="match status" value="1"/>
</dbReference>
<dbReference type="PANTHER" id="PTHR30212">
    <property type="entry name" value="PROTEIN YIIM"/>
    <property type="match status" value="1"/>
</dbReference>
<dbReference type="AlphaFoldDB" id="A0A931J2C7"/>
<sequence>MRLLSLNRSPVKPLITLDGQSVPSGIAKQPAAGALAVAELGLEGDAQADLSVHGGPKRALYAYPGEHYAFWRTVRAQAKVAGWQDELPWGAMGENLSLEGLQEVQVWQGDRLRFANCELVVTEPRQPCFKFNAVMGFKHAVKLMQQSGYCGFYLAVSQPGTLCAGEPFELLPGPRELSVRELFRM</sequence>
<organism evidence="2 3">
    <name type="scientific">Inhella proteolytica</name>
    <dbReference type="NCBI Taxonomy" id="2795029"/>
    <lineage>
        <taxon>Bacteria</taxon>
        <taxon>Pseudomonadati</taxon>
        <taxon>Pseudomonadota</taxon>
        <taxon>Betaproteobacteria</taxon>
        <taxon>Burkholderiales</taxon>
        <taxon>Sphaerotilaceae</taxon>
        <taxon>Inhella</taxon>
    </lineage>
</organism>
<dbReference type="InterPro" id="IPR011037">
    <property type="entry name" value="Pyrv_Knase-like_insert_dom_sf"/>
</dbReference>
<feature type="domain" description="MOSC" evidence="1">
    <location>
        <begin position="29"/>
        <end position="171"/>
    </location>
</feature>
<dbReference type="EMBL" id="JAEDAK010000004">
    <property type="protein sequence ID" value="MBH9576880.1"/>
    <property type="molecule type" value="Genomic_DNA"/>
</dbReference>
<dbReference type="GO" id="GO:0003824">
    <property type="term" value="F:catalytic activity"/>
    <property type="evidence" value="ECO:0007669"/>
    <property type="project" value="InterPro"/>
</dbReference>
<dbReference type="Pfam" id="PF03473">
    <property type="entry name" value="MOSC"/>
    <property type="match status" value="1"/>
</dbReference>
<dbReference type="GO" id="GO:0030151">
    <property type="term" value="F:molybdenum ion binding"/>
    <property type="evidence" value="ECO:0007669"/>
    <property type="project" value="InterPro"/>
</dbReference>
<reference evidence="2" key="1">
    <citation type="submission" date="2020-12" db="EMBL/GenBank/DDBJ databases">
        <title>The genome sequence of Inhella sp. 1Y17.</title>
        <authorList>
            <person name="Liu Y."/>
        </authorList>
    </citation>
    <scope>NUCLEOTIDE SEQUENCE</scope>
    <source>
        <strain evidence="2">1Y17</strain>
    </source>
</reference>
<dbReference type="InterPro" id="IPR052353">
    <property type="entry name" value="Benzoxazolinone_Detox_Enz"/>
</dbReference>
<protein>
    <submittedName>
        <fullName evidence="2">MOSC domain-containing protein</fullName>
    </submittedName>
</protein>